<gene>
    <name evidence="1" type="ORF">GCM10022229_12220</name>
</gene>
<dbReference type="Pfam" id="PF07152">
    <property type="entry name" value="YaeQ"/>
    <property type="match status" value="1"/>
</dbReference>
<dbReference type="SMART" id="SM01322">
    <property type="entry name" value="YaeQ"/>
    <property type="match status" value="1"/>
</dbReference>
<dbReference type="InterPro" id="IPR011335">
    <property type="entry name" value="Restrct_endonuc-II-like"/>
</dbReference>
<reference evidence="2" key="1">
    <citation type="journal article" date="2019" name="Int. J. Syst. Evol. Microbiol.">
        <title>The Global Catalogue of Microorganisms (GCM) 10K type strain sequencing project: providing services to taxonomists for standard genome sequencing and annotation.</title>
        <authorList>
            <consortium name="The Broad Institute Genomics Platform"/>
            <consortium name="The Broad Institute Genome Sequencing Center for Infectious Disease"/>
            <person name="Wu L."/>
            <person name="Ma J."/>
        </authorList>
    </citation>
    <scope>NUCLEOTIDE SEQUENCE [LARGE SCALE GENOMIC DNA]</scope>
    <source>
        <strain evidence="2">JCM 16916</strain>
    </source>
</reference>
<evidence type="ECO:0000313" key="1">
    <source>
        <dbReference type="EMBL" id="GAA3920151.1"/>
    </source>
</evidence>
<evidence type="ECO:0000313" key="2">
    <source>
        <dbReference type="Proteomes" id="UP001501727"/>
    </source>
</evidence>
<name>A0ABP7MD20_9GAMM</name>
<organism evidence="1 2">
    <name type="scientific">Luteimonas lutimaris</name>
    <dbReference type="NCBI Taxonomy" id="698645"/>
    <lineage>
        <taxon>Bacteria</taxon>
        <taxon>Pseudomonadati</taxon>
        <taxon>Pseudomonadota</taxon>
        <taxon>Gammaproteobacteria</taxon>
        <taxon>Lysobacterales</taxon>
        <taxon>Lysobacteraceae</taxon>
        <taxon>Luteimonas</taxon>
    </lineage>
</organism>
<dbReference type="EMBL" id="BAAAZU010000004">
    <property type="protein sequence ID" value="GAA3920151.1"/>
    <property type="molecule type" value="Genomic_DNA"/>
</dbReference>
<dbReference type="CDD" id="cd22368">
    <property type="entry name" value="YaeQ-like"/>
    <property type="match status" value="1"/>
</dbReference>
<dbReference type="Gene3D" id="3.10.640.10">
    <property type="entry name" value="Restriction endonuclease-like alpha-beta roll domain"/>
    <property type="match status" value="1"/>
</dbReference>
<dbReference type="InterPro" id="IPR038590">
    <property type="entry name" value="YaeQ_sf"/>
</dbReference>
<sequence length="212" mass="23559">MRAFYGSTGPRAGAAYTMRPHPLPVGRMALKSTVYKAELQISDMDRHYYATHALTLARHPSETEERLMVRLLAFALHADDALAFGHGLSSDDEPDLWRKSLDGEIELWIDLGQPDESRIRKASGRAREVVVVNYGGRSADIWWDKHRAALSRIDNLTVLDIDDATVGALVALANRTMRLQAMVQDGQFELYGDGGSLTVESRVRMAPAARSH</sequence>
<dbReference type="PANTHER" id="PTHR38784:SF1">
    <property type="entry name" value="SUCROSE PHOSPHORYLASE"/>
    <property type="match status" value="1"/>
</dbReference>
<dbReference type="PANTHER" id="PTHR38784">
    <property type="entry name" value="SUCROSE PHOSPHORYLASE"/>
    <property type="match status" value="1"/>
</dbReference>
<proteinExistence type="predicted"/>
<dbReference type="InterPro" id="IPR009822">
    <property type="entry name" value="YaeQ"/>
</dbReference>
<comment type="caution">
    <text evidence="1">The sequence shown here is derived from an EMBL/GenBank/DDBJ whole genome shotgun (WGS) entry which is preliminary data.</text>
</comment>
<protein>
    <submittedName>
        <fullName evidence="1">YaeQ family protein</fullName>
    </submittedName>
</protein>
<dbReference type="SUPFAM" id="SSF52980">
    <property type="entry name" value="Restriction endonuclease-like"/>
    <property type="match status" value="1"/>
</dbReference>
<keyword evidence="2" id="KW-1185">Reference proteome</keyword>
<dbReference type="Proteomes" id="UP001501727">
    <property type="component" value="Unassembled WGS sequence"/>
</dbReference>
<accession>A0ABP7MD20</accession>
<dbReference type="PIRSF" id="PIRSF011484">
    <property type="entry name" value="YaeQ"/>
    <property type="match status" value="1"/>
</dbReference>